<reference evidence="3 4" key="1">
    <citation type="submission" date="2023-02" db="EMBL/GenBank/DDBJ databases">
        <authorList>
            <person name="Mo P."/>
        </authorList>
    </citation>
    <scope>NUCLEOTIDE SEQUENCE [LARGE SCALE GENOMIC DNA]</scope>
    <source>
        <strain evidence="3 4">HUAS 3</strain>
    </source>
</reference>
<keyword evidence="2" id="KW-0472">Membrane</keyword>
<organism evidence="3 4">
    <name type="scientific">Micromonospora cathayae</name>
    <dbReference type="NCBI Taxonomy" id="3028804"/>
    <lineage>
        <taxon>Bacteria</taxon>
        <taxon>Bacillati</taxon>
        <taxon>Actinomycetota</taxon>
        <taxon>Actinomycetes</taxon>
        <taxon>Micromonosporales</taxon>
        <taxon>Micromonosporaceae</taxon>
        <taxon>Micromonospora</taxon>
    </lineage>
</organism>
<evidence type="ECO:0000313" key="3">
    <source>
        <dbReference type="EMBL" id="WDZ83886.1"/>
    </source>
</evidence>
<evidence type="ECO:0000313" key="4">
    <source>
        <dbReference type="Proteomes" id="UP001219605"/>
    </source>
</evidence>
<accession>A0ABY7ZLN2</accession>
<keyword evidence="2" id="KW-0812">Transmembrane</keyword>
<dbReference type="Proteomes" id="UP001219605">
    <property type="component" value="Chromosome"/>
</dbReference>
<name>A0ABY7ZLN2_9ACTN</name>
<feature type="transmembrane region" description="Helical" evidence="2">
    <location>
        <begin position="31"/>
        <end position="52"/>
    </location>
</feature>
<evidence type="ECO:0000256" key="1">
    <source>
        <dbReference type="SAM" id="MobiDB-lite"/>
    </source>
</evidence>
<proteinExistence type="predicted"/>
<dbReference type="EMBL" id="CP118615">
    <property type="protein sequence ID" value="WDZ83886.1"/>
    <property type="molecule type" value="Genomic_DNA"/>
</dbReference>
<evidence type="ECO:0000256" key="2">
    <source>
        <dbReference type="SAM" id="Phobius"/>
    </source>
</evidence>
<feature type="region of interest" description="Disordered" evidence="1">
    <location>
        <begin position="1"/>
        <end position="27"/>
    </location>
</feature>
<sequence length="93" mass="9370">MLSDHDTATGTDQNPPEPNWRRDPARPAVSLGVRAAILAGLVVATAGGGLAAPEPHDEPVRLISGGSSTCCPPNWPAADPGADPEAAEPAVTL</sequence>
<dbReference type="RefSeq" id="WP_275030444.1">
    <property type="nucleotide sequence ID" value="NZ_CP118615.1"/>
</dbReference>
<keyword evidence="4" id="KW-1185">Reference proteome</keyword>
<keyword evidence="2" id="KW-1133">Transmembrane helix</keyword>
<protein>
    <submittedName>
        <fullName evidence="3">Uncharacterized protein</fullName>
    </submittedName>
</protein>
<gene>
    <name evidence="3" type="ORF">PVK37_25995</name>
</gene>